<comment type="caution">
    <text evidence="4">The sequence shown here is derived from an EMBL/GenBank/DDBJ whole genome shotgun (WGS) entry which is preliminary data.</text>
</comment>
<protein>
    <submittedName>
        <fullName evidence="4">4'-phosphopantetheinyl transferase family protein</fullName>
    </submittedName>
</protein>
<gene>
    <name evidence="4" type="ORF">ACFPM3_11435</name>
</gene>
<dbReference type="GO" id="GO:0016740">
    <property type="term" value="F:transferase activity"/>
    <property type="evidence" value="ECO:0007669"/>
    <property type="project" value="UniProtKB-KW"/>
</dbReference>
<proteinExistence type="inferred from homology"/>
<reference evidence="5" key="1">
    <citation type="journal article" date="2019" name="Int. J. Syst. Evol. Microbiol.">
        <title>The Global Catalogue of Microorganisms (GCM) 10K type strain sequencing project: providing services to taxonomists for standard genome sequencing and annotation.</title>
        <authorList>
            <consortium name="The Broad Institute Genomics Platform"/>
            <consortium name="The Broad Institute Genome Sequencing Center for Infectious Disease"/>
            <person name="Wu L."/>
            <person name="Ma J."/>
        </authorList>
    </citation>
    <scope>NUCLEOTIDE SEQUENCE [LARGE SCALE GENOMIC DNA]</scope>
    <source>
        <strain evidence="5">CGMCC 4.1648</strain>
    </source>
</reference>
<dbReference type="EMBL" id="JBHSJD010000007">
    <property type="protein sequence ID" value="MFC5022744.1"/>
    <property type="molecule type" value="Genomic_DNA"/>
</dbReference>
<evidence type="ECO:0000256" key="1">
    <source>
        <dbReference type="ARBA" id="ARBA00010990"/>
    </source>
</evidence>
<dbReference type="InterPro" id="IPR008278">
    <property type="entry name" value="4-PPantetheinyl_Trfase_dom"/>
</dbReference>
<name>A0ABV9XBA6_9ACTN</name>
<dbReference type="Gene3D" id="3.90.470.20">
    <property type="entry name" value="4'-phosphopantetheinyl transferase domain"/>
    <property type="match status" value="1"/>
</dbReference>
<keyword evidence="2 4" id="KW-0808">Transferase</keyword>
<dbReference type="RefSeq" id="WP_345690578.1">
    <property type="nucleotide sequence ID" value="NZ_BAABIT010000001.1"/>
</dbReference>
<comment type="similarity">
    <text evidence="1">Belongs to the P-Pant transferase superfamily. Gsp/Sfp/HetI/AcpT family.</text>
</comment>
<feature type="domain" description="4'-phosphopantetheinyl transferase" evidence="3">
    <location>
        <begin position="128"/>
        <end position="199"/>
    </location>
</feature>
<dbReference type="PANTHER" id="PTHR12215">
    <property type="entry name" value="PHOSPHOPANTETHEINE TRANSFERASE"/>
    <property type="match status" value="1"/>
</dbReference>
<dbReference type="SUPFAM" id="SSF56214">
    <property type="entry name" value="4'-phosphopantetheinyl transferase"/>
    <property type="match status" value="2"/>
</dbReference>
<dbReference type="Pfam" id="PF01648">
    <property type="entry name" value="ACPS"/>
    <property type="match status" value="1"/>
</dbReference>
<organism evidence="4 5">
    <name type="scientific">Streptomyces coeruleoprunus</name>
    <dbReference type="NCBI Taxonomy" id="285563"/>
    <lineage>
        <taxon>Bacteria</taxon>
        <taxon>Bacillati</taxon>
        <taxon>Actinomycetota</taxon>
        <taxon>Actinomycetes</taxon>
        <taxon>Kitasatosporales</taxon>
        <taxon>Streptomycetaceae</taxon>
        <taxon>Streptomyces</taxon>
    </lineage>
</organism>
<keyword evidence="5" id="KW-1185">Reference proteome</keyword>
<sequence>MGEAASRVVEVHLLDWAATPWSSAEQIPGLPPGDLADAGRYTGTGRRYAAALARTLLRAVLGRALGVPGERLPLERDGRGRTVARRGADEPALGTFGAFGTFGISHDATGIAVVHAPGVPGPAAGAGCGVDVEDRPEREFADLAPRFGGPHDATAGRPRAVWTAKEAVAKALGGGLATGLRTLTFRPLPGTAWRVAHRNGAPTGHLVRTLRLPGRDLSVAAPAPHPPLLRRTTWTAAGTGGAALRPLGTAYRRAQLPAG</sequence>
<dbReference type="Proteomes" id="UP001595829">
    <property type="component" value="Unassembled WGS sequence"/>
</dbReference>
<dbReference type="InterPro" id="IPR050559">
    <property type="entry name" value="P-Pant_transferase_sf"/>
</dbReference>
<evidence type="ECO:0000313" key="5">
    <source>
        <dbReference type="Proteomes" id="UP001595829"/>
    </source>
</evidence>
<evidence type="ECO:0000313" key="4">
    <source>
        <dbReference type="EMBL" id="MFC5022744.1"/>
    </source>
</evidence>
<evidence type="ECO:0000256" key="2">
    <source>
        <dbReference type="ARBA" id="ARBA00022679"/>
    </source>
</evidence>
<evidence type="ECO:0000259" key="3">
    <source>
        <dbReference type="Pfam" id="PF01648"/>
    </source>
</evidence>
<dbReference type="PANTHER" id="PTHR12215:SF10">
    <property type="entry name" value="L-AMINOADIPATE-SEMIALDEHYDE DEHYDROGENASE-PHOSPHOPANTETHEINYL TRANSFERASE"/>
    <property type="match status" value="1"/>
</dbReference>
<accession>A0ABV9XBA6</accession>
<dbReference type="InterPro" id="IPR037143">
    <property type="entry name" value="4-PPantetheinyl_Trfase_dom_sf"/>
</dbReference>